<keyword evidence="3" id="KW-1185">Reference proteome</keyword>
<protein>
    <submittedName>
        <fullName evidence="2">Uncharacterized protein</fullName>
    </submittedName>
</protein>
<evidence type="ECO:0000256" key="1">
    <source>
        <dbReference type="SAM" id="MobiDB-lite"/>
    </source>
</evidence>
<dbReference type="EMBL" id="CAKMRJ010002088">
    <property type="protein sequence ID" value="CAH1424975.1"/>
    <property type="molecule type" value="Genomic_DNA"/>
</dbReference>
<sequence length="71" mass="8294">MTSNTDQSPAAPIEKMPQDPVKKDMMSTLLNLIQQHRHNAYFSPFFLKKKTHKKGTWAIGEKRWKGLRKLI</sequence>
<gene>
    <name evidence="2" type="ORF">LVIROSA_LOCUS12144</name>
</gene>
<evidence type="ECO:0000313" key="2">
    <source>
        <dbReference type="EMBL" id="CAH1424975.1"/>
    </source>
</evidence>
<name>A0AAU9MDY3_9ASTR</name>
<reference evidence="2 3" key="1">
    <citation type="submission" date="2022-01" db="EMBL/GenBank/DDBJ databases">
        <authorList>
            <person name="Xiong W."/>
            <person name="Schranz E."/>
        </authorList>
    </citation>
    <scope>NUCLEOTIDE SEQUENCE [LARGE SCALE GENOMIC DNA]</scope>
</reference>
<evidence type="ECO:0000313" key="3">
    <source>
        <dbReference type="Proteomes" id="UP001157418"/>
    </source>
</evidence>
<dbReference type="Proteomes" id="UP001157418">
    <property type="component" value="Unassembled WGS sequence"/>
</dbReference>
<comment type="caution">
    <text evidence="2">The sequence shown here is derived from an EMBL/GenBank/DDBJ whole genome shotgun (WGS) entry which is preliminary data.</text>
</comment>
<dbReference type="AlphaFoldDB" id="A0AAU9MDY3"/>
<organism evidence="2 3">
    <name type="scientific">Lactuca virosa</name>
    <dbReference type="NCBI Taxonomy" id="75947"/>
    <lineage>
        <taxon>Eukaryota</taxon>
        <taxon>Viridiplantae</taxon>
        <taxon>Streptophyta</taxon>
        <taxon>Embryophyta</taxon>
        <taxon>Tracheophyta</taxon>
        <taxon>Spermatophyta</taxon>
        <taxon>Magnoliopsida</taxon>
        <taxon>eudicotyledons</taxon>
        <taxon>Gunneridae</taxon>
        <taxon>Pentapetalae</taxon>
        <taxon>asterids</taxon>
        <taxon>campanulids</taxon>
        <taxon>Asterales</taxon>
        <taxon>Asteraceae</taxon>
        <taxon>Cichorioideae</taxon>
        <taxon>Cichorieae</taxon>
        <taxon>Lactucinae</taxon>
        <taxon>Lactuca</taxon>
    </lineage>
</organism>
<proteinExistence type="predicted"/>
<feature type="region of interest" description="Disordered" evidence="1">
    <location>
        <begin position="1"/>
        <end position="20"/>
    </location>
</feature>
<accession>A0AAU9MDY3</accession>